<dbReference type="Pfam" id="PF00120">
    <property type="entry name" value="Gln-synt_C"/>
    <property type="match status" value="1"/>
</dbReference>
<sequence>PFLSLCAPTINSYTRLVKGAWAPTAAAWGVDNRTTALRIITGTEKSQRVEFRIGPADANPYLIAAASLGAGLLGIEEELDPGDPLSGNAYEQEAGLPPERQLATNLRDAIRDLEGSAEARALFGDEFVNHYIASRDWEVREHERHVTDWQMQRYFEII</sequence>
<feature type="domain" description="GS catalytic" evidence="2">
    <location>
        <begin position="1"/>
        <end position="158"/>
    </location>
</feature>
<feature type="non-terminal residue" evidence="3">
    <location>
        <position position="1"/>
    </location>
</feature>
<dbReference type="SUPFAM" id="SSF55931">
    <property type="entry name" value="Glutamine synthetase/guanido kinase"/>
    <property type="match status" value="1"/>
</dbReference>
<dbReference type="PROSITE" id="PS51987">
    <property type="entry name" value="GS_CATALYTIC"/>
    <property type="match status" value="1"/>
</dbReference>
<evidence type="ECO:0000259" key="2">
    <source>
        <dbReference type="PROSITE" id="PS51987"/>
    </source>
</evidence>
<dbReference type="InterPro" id="IPR014746">
    <property type="entry name" value="Gln_synth/guanido_kin_cat_dom"/>
</dbReference>
<evidence type="ECO:0000313" key="3">
    <source>
        <dbReference type="EMBL" id="SVB61529.1"/>
    </source>
</evidence>
<proteinExistence type="predicted"/>
<name>A0A382FFW2_9ZZZZ</name>
<accession>A0A382FFW2</accession>
<dbReference type="InterPro" id="IPR008146">
    <property type="entry name" value="Gln_synth_cat_dom"/>
</dbReference>
<organism evidence="3">
    <name type="scientific">marine metagenome</name>
    <dbReference type="NCBI Taxonomy" id="408172"/>
    <lineage>
        <taxon>unclassified sequences</taxon>
        <taxon>metagenomes</taxon>
        <taxon>ecological metagenomes</taxon>
    </lineage>
</organism>
<reference evidence="3" key="1">
    <citation type="submission" date="2018-05" db="EMBL/GenBank/DDBJ databases">
        <authorList>
            <person name="Lanie J.A."/>
            <person name="Ng W.-L."/>
            <person name="Kazmierczak K.M."/>
            <person name="Andrzejewski T.M."/>
            <person name="Davidsen T.M."/>
            <person name="Wayne K.J."/>
            <person name="Tettelin H."/>
            <person name="Glass J.I."/>
            <person name="Rusch D."/>
            <person name="Podicherti R."/>
            <person name="Tsui H.-C.T."/>
            <person name="Winkler M.E."/>
        </authorList>
    </citation>
    <scope>NUCLEOTIDE SEQUENCE</scope>
</reference>
<dbReference type="PANTHER" id="PTHR43785:SF12">
    <property type="entry name" value="TYPE-1 GLUTAMINE SYNTHETASE 2"/>
    <property type="match status" value="1"/>
</dbReference>
<keyword evidence="1" id="KW-0436">Ligase</keyword>
<protein>
    <recommendedName>
        <fullName evidence="2">GS catalytic domain-containing protein</fullName>
    </recommendedName>
</protein>
<dbReference type="EMBL" id="UINC01049578">
    <property type="protein sequence ID" value="SVB61529.1"/>
    <property type="molecule type" value="Genomic_DNA"/>
</dbReference>
<dbReference type="AlphaFoldDB" id="A0A382FFW2"/>
<dbReference type="GO" id="GO:0004356">
    <property type="term" value="F:glutamine synthetase activity"/>
    <property type="evidence" value="ECO:0007669"/>
    <property type="project" value="InterPro"/>
</dbReference>
<dbReference type="Gene3D" id="3.30.590.10">
    <property type="entry name" value="Glutamine synthetase/guanido kinase, catalytic domain"/>
    <property type="match status" value="1"/>
</dbReference>
<evidence type="ECO:0000256" key="1">
    <source>
        <dbReference type="ARBA" id="ARBA00022598"/>
    </source>
</evidence>
<gene>
    <name evidence="3" type="ORF">METZ01_LOCUS214383</name>
</gene>
<dbReference type="PANTHER" id="PTHR43785">
    <property type="entry name" value="GAMMA-GLUTAMYLPUTRESCINE SYNTHETASE"/>
    <property type="match status" value="1"/>
</dbReference>